<feature type="transmembrane region" description="Helical" evidence="9">
    <location>
        <begin position="6"/>
        <end position="24"/>
    </location>
</feature>
<evidence type="ECO:0000256" key="1">
    <source>
        <dbReference type="ARBA" id="ARBA00004162"/>
    </source>
</evidence>
<keyword evidence="3 9" id="KW-1003">Cell membrane</keyword>
<dbReference type="Pfam" id="PF02416">
    <property type="entry name" value="TatA_B_E"/>
    <property type="match status" value="1"/>
</dbReference>
<dbReference type="Gene3D" id="1.20.5.3310">
    <property type="match status" value="1"/>
</dbReference>
<dbReference type="PANTHER" id="PTHR42982:SF1">
    <property type="entry name" value="SEC-INDEPENDENT PROTEIN TRANSLOCASE PROTEIN TATA"/>
    <property type="match status" value="1"/>
</dbReference>
<dbReference type="Proteomes" id="UP000034329">
    <property type="component" value="Unassembled WGS sequence"/>
</dbReference>
<dbReference type="AlphaFoldDB" id="A0A0G1QNL2"/>
<keyword evidence="5 9" id="KW-0653">Protein transport</keyword>
<comment type="caution">
    <text evidence="10">The sequence shown here is derived from an EMBL/GenBank/DDBJ whole genome shotgun (WGS) entry which is preliminary data.</text>
</comment>
<evidence type="ECO:0000256" key="5">
    <source>
        <dbReference type="ARBA" id="ARBA00022927"/>
    </source>
</evidence>
<dbReference type="PATRIC" id="fig|1618581.3.peg.315"/>
<reference evidence="10 11" key="1">
    <citation type="journal article" date="2015" name="Nature">
        <title>rRNA introns, odd ribosomes, and small enigmatic genomes across a large radiation of phyla.</title>
        <authorList>
            <person name="Brown C.T."/>
            <person name="Hug L.A."/>
            <person name="Thomas B.C."/>
            <person name="Sharon I."/>
            <person name="Castelle C.J."/>
            <person name="Singh A."/>
            <person name="Wilkins M.J."/>
            <person name="Williams K.H."/>
            <person name="Banfield J.F."/>
        </authorList>
    </citation>
    <scope>NUCLEOTIDE SEQUENCE [LARGE SCALE GENOMIC DNA]</scope>
</reference>
<evidence type="ECO:0000256" key="4">
    <source>
        <dbReference type="ARBA" id="ARBA00022692"/>
    </source>
</evidence>
<dbReference type="EMBL" id="LCLA01000017">
    <property type="protein sequence ID" value="KKU10220.1"/>
    <property type="molecule type" value="Genomic_DNA"/>
</dbReference>
<keyword evidence="8 9" id="KW-0472">Membrane</keyword>
<dbReference type="GO" id="GO:0033281">
    <property type="term" value="C:TAT protein transport complex"/>
    <property type="evidence" value="ECO:0007669"/>
    <property type="project" value="UniProtKB-UniRule"/>
</dbReference>
<comment type="function">
    <text evidence="9">Part of the twin-arginine translocation (Tat) system that transports large folded proteins containing a characteristic twin-arginine motif in their signal peptide across membranes. TatA could form the protein-conducting channel of the Tat system.</text>
</comment>
<dbReference type="InterPro" id="IPR003369">
    <property type="entry name" value="TatA/B/E"/>
</dbReference>
<keyword evidence="7 9" id="KW-0811">Translocation</keyword>
<organism evidence="10 11">
    <name type="scientific">Candidatus Woesebacteria bacterium GW2011_GWB1_45_5</name>
    <dbReference type="NCBI Taxonomy" id="1618581"/>
    <lineage>
        <taxon>Bacteria</taxon>
        <taxon>Candidatus Woeseibacteriota</taxon>
    </lineage>
</organism>
<keyword evidence="4 9" id="KW-0812">Transmembrane</keyword>
<evidence type="ECO:0000256" key="6">
    <source>
        <dbReference type="ARBA" id="ARBA00022989"/>
    </source>
</evidence>
<evidence type="ECO:0000256" key="9">
    <source>
        <dbReference type="HAMAP-Rule" id="MF_00236"/>
    </source>
</evidence>
<dbReference type="HAMAP" id="MF_00236">
    <property type="entry name" value="TatA_E"/>
    <property type="match status" value="1"/>
</dbReference>
<accession>A0A0G1QNL2</accession>
<evidence type="ECO:0000313" key="10">
    <source>
        <dbReference type="EMBL" id="KKU10220.1"/>
    </source>
</evidence>
<proteinExistence type="inferred from homology"/>
<comment type="similarity">
    <text evidence="9">Belongs to the TatA/E family.</text>
</comment>
<evidence type="ECO:0000256" key="2">
    <source>
        <dbReference type="ARBA" id="ARBA00022448"/>
    </source>
</evidence>
<dbReference type="InterPro" id="IPR006312">
    <property type="entry name" value="TatA/E"/>
</dbReference>
<protein>
    <recommendedName>
        <fullName evidence="9">Sec-independent protein translocase protein TatA</fullName>
    </recommendedName>
</protein>
<dbReference type="GO" id="GO:0043953">
    <property type="term" value="P:protein transport by the Tat complex"/>
    <property type="evidence" value="ECO:0007669"/>
    <property type="project" value="UniProtKB-UniRule"/>
</dbReference>
<dbReference type="PANTHER" id="PTHR42982">
    <property type="entry name" value="SEC-INDEPENDENT PROTEIN TRANSLOCASE PROTEIN TATA"/>
    <property type="match status" value="1"/>
</dbReference>
<gene>
    <name evidence="9" type="primary">tatA</name>
    <name evidence="10" type="ORF">UX13_C0017G0012</name>
</gene>
<sequence>MFDFLKNIGTAEIVIIALIILLIFGGKKLTELARGLGESKKEFKKIKEEVKGVNEDEEPEEKETS</sequence>
<evidence type="ECO:0000313" key="11">
    <source>
        <dbReference type="Proteomes" id="UP000034329"/>
    </source>
</evidence>
<comment type="subcellular location">
    <subcellularLocation>
        <location evidence="1 9">Cell membrane</location>
        <topology evidence="1 9">Single-pass membrane protein</topology>
    </subcellularLocation>
</comment>
<evidence type="ECO:0000256" key="7">
    <source>
        <dbReference type="ARBA" id="ARBA00023010"/>
    </source>
</evidence>
<name>A0A0G1QNL2_9BACT</name>
<comment type="subunit">
    <text evidence="9">Forms a complex with TatC.</text>
</comment>
<keyword evidence="2 9" id="KW-0813">Transport</keyword>
<evidence type="ECO:0000256" key="8">
    <source>
        <dbReference type="ARBA" id="ARBA00023136"/>
    </source>
</evidence>
<dbReference type="GO" id="GO:0008320">
    <property type="term" value="F:protein transmembrane transporter activity"/>
    <property type="evidence" value="ECO:0007669"/>
    <property type="project" value="UniProtKB-UniRule"/>
</dbReference>
<keyword evidence="6 9" id="KW-1133">Transmembrane helix</keyword>
<evidence type="ECO:0000256" key="3">
    <source>
        <dbReference type="ARBA" id="ARBA00022475"/>
    </source>
</evidence>